<feature type="non-terminal residue" evidence="2">
    <location>
        <position position="1"/>
    </location>
</feature>
<comment type="caution">
    <text evidence="2">The sequence shown here is derived from an EMBL/GenBank/DDBJ whole genome shotgun (WGS) entry which is preliminary data.</text>
</comment>
<proteinExistence type="predicted"/>
<sequence length="199" mass="22922">ELEEREKSRKMLKHKETPQNMSAEVNNTNRNILLQQTEQTEMDIHTQFAEVTVTDNKDTSKQSWDEMTDNNSNNLKDITNATNPWVIPSTSKTYAEQISTESDISYNKIERTLVGLEGLTDNCFFKNIDDMIGLSEWKTEDKNPYGLGSTSTNEEIKNAREPNLYPDYKHEDMQTDVALHVTQAESNESAINEERTHEK</sequence>
<evidence type="ECO:0000313" key="2">
    <source>
        <dbReference type="EMBL" id="CAG8842840.1"/>
    </source>
</evidence>
<feature type="compositionally biased region" description="Basic and acidic residues" evidence="1">
    <location>
        <begin position="1"/>
        <end position="17"/>
    </location>
</feature>
<dbReference type="Proteomes" id="UP000789901">
    <property type="component" value="Unassembled WGS sequence"/>
</dbReference>
<organism evidence="2 3">
    <name type="scientific">Gigaspora margarita</name>
    <dbReference type="NCBI Taxonomy" id="4874"/>
    <lineage>
        <taxon>Eukaryota</taxon>
        <taxon>Fungi</taxon>
        <taxon>Fungi incertae sedis</taxon>
        <taxon>Mucoromycota</taxon>
        <taxon>Glomeromycotina</taxon>
        <taxon>Glomeromycetes</taxon>
        <taxon>Diversisporales</taxon>
        <taxon>Gigasporaceae</taxon>
        <taxon>Gigaspora</taxon>
    </lineage>
</organism>
<evidence type="ECO:0000313" key="3">
    <source>
        <dbReference type="Proteomes" id="UP000789901"/>
    </source>
</evidence>
<gene>
    <name evidence="2" type="ORF">GMARGA_LOCUS36207</name>
</gene>
<reference evidence="2 3" key="1">
    <citation type="submission" date="2021-06" db="EMBL/GenBank/DDBJ databases">
        <authorList>
            <person name="Kallberg Y."/>
            <person name="Tangrot J."/>
            <person name="Rosling A."/>
        </authorList>
    </citation>
    <scope>NUCLEOTIDE SEQUENCE [LARGE SCALE GENOMIC DNA]</scope>
    <source>
        <strain evidence="2 3">120-4 pot B 10/14</strain>
    </source>
</reference>
<feature type="non-terminal residue" evidence="2">
    <location>
        <position position="199"/>
    </location>
</feature>
<protein>
    <submittedName>
        <fullName evidence="2">8613_t:CDS:1</fullName>
    </submittedName>
</protein>
<keyword evidence="3" id="KW-1185">Reference proteome</keyword>
<name>A0ABN7WXM6_GIGMA</name>
<evidence type="ECO:0000256" key="1">
    <source>
        <dbReference type="SAM" id="MobiDB-lite"/>
    </source>
</evidence>
<feature type="region of interest" description="Disordered" evidence="1">
    <location>
        <begin position="1"/>
        <end position="22"/>
    </location>
</feature>
<accession>A0ABN7WXM6</accession>
<dbReference type="EMBL" id="CAJVQB010070399">
    <property type="protein sequence ID" value="CAG8842840.1"/>
    <property type="molecule type" value="Genomic_DNA"/>
</dbReference>